<reference evidence="13 15" key="2">
    <citation type="submission" date="2014-01" db="EMBL/GenBank/DDBJ databases">
        <title>Draft genome sequencing of Bacillus alcalophilus CGMCC 1.3604.</title>
        <authorList>
            <person name="Yang J."/>
            <person name="Diao L."/>
            <person name="Yang S."/>
        </authorList>
    </citation>
    <scope>NUCLEOTIDE SEQUENCE [LARGE SCALE GENOMIC DNA]</scope>
    <source>
        <strain evidence="13 15">CGMCC 1.3604</strain>
    </source>
</reference>
<evidence type="ECO:0000256" key="4">
    <source>
        <dbReference type="ARBA" id="ARBA00013235"/>
    </source>
</evidence>
<dbReference type="PIRSF" id="PIRSF000440">
    <property type="entry name" value="CAT"/>
    <property type="match status" value="1"/>
</dbReference>
<evidence type="ECO:0000256" key="7">
    <source>
        <dbReference type="ARBA" id="ARBA00023251"/>
    </source>
</evidence>
<dbReference type="PROSITE" id="PS00100">
    <property type="entry name" value="CAT"/>
    <property type="match status" value="1"/>
</dbReference>
<evidence type="ECO:0000256" key="3">
    <source>
        <dbReference type="ARBA" id="ARBA00011233"/>
    </source>
</evidence>
<proteinExistence type="inferred from homology"/>
<evidence type="ECO:0000256" key="6">
    <source>
        <dbReference type="ARBA" id="ARBA00022679"/>
    </source>
</evidence>
<comment type="caution">
    <text evidence="12">The sequence shown here is derived from an EMBL/GenBank/DDBJ whole genome shotgun (WGS) entry which is preliminary data.</text>
</comment>
<gene>
    <name evidence="13" type="ORF">AJ85_19625</name>
    <name evidence="12" type="ORF">BALCAV_0219240</name>
</gene>
<keyword evidence="8 10" id="KW-0012">Acyltransferase</keyword>
<dbReference type="Proteomes" id="UP000002754">
    <property type="component" value="Unassembled WGS sequence"/>
</dbReference>
<comment type="function">
    <text evidence="1 10">This enzyme is an effector of chloramphenicol resistance in bacteria.</text>
</comment>
<organism evidence="12 14">
    <name type="scientific">Alkalihalobacillus alcalophilus ATCC 27647 = CGMCC 1.3604</name>
    <dbReference type="NCBI Taxonomy" id="1218173"/>
    <lineage>
        <taxon>Bacteria</taxon>
        <taxon>Bacillati</taxon>
        <taxon>Bacillota</taxon>
        <taxon>Bacilli</taxon>
        <taxon>Bacillales</taxon>
        <taxon>Bacillaceae</taxon>
        <taxon>Alkalihalobacillus</taxon>
    </lineage>
</organism>
<dbReference type="EC" id="2.3.1.28" evidence="4 10"/>
<dbReference type="InterPro" id="IPR018372">
    <property type="entry name" value="Chloramphenicol_AcTrfase_AS"/>
</dbReference>
<dbReference type="Proteomes" id="UP000297014">
    <property type="component" value="Unassembled WGS sequence"/>
</dbReference>
<keyword evidence="14" id="KW-1185">Reference proteome</keyword>
<name>A0A094WDW9_ALKAL</name>
<dbReference type="Pfam" id="PF00302">
    <property type="entry name" value="CAT"/>
    <property type="match status" value="1"/>
</dbReference>
<evidence type="ECO:0000256" key="2">
    <source>
        <dbReference type="ARBA" id="ARBA00010571"/>
    </source>
</evidence>
<dbReference type="PANTHER" id="PTHR38474">
    <property type="entry name" value="SLR0299 PROTEIN"/>
    <property type="match status" value="1"/>
</dbReference>
<keyword evidence="7 10" id="KW-0046">Antibiotic resistance</keyword>
<comment type="subunit">
    <text evidence="3">Homotrimer.</text>
</comment>
<comment type="catalytic activity">
    <reaction evidence="10">
        <text>chloramphenicol + acetyl-CoA = chloramphenicol 3-acetate + CoA</text>
        <dbReference type="Rhea" id="RHEA:18421"/>
        <dbReference type="ChEBI" id="CHEBI:16730"/>
        <dbReference type="ChEBI" id="CHEBI:17698"/>
        <dbReference type="ChEBI" id="CHEBI:57287"/>
        <dbReference type="ChEBI" id="CHEBI:57288"/>
        <dbReference type="EC" id="2.3.1.28"/>
    </reaction>
</comment>
<evidence type="ECO:0000256" key="1">
    <source>
        <dbReference type="ARBA" id="ARBA00002150"/>
    </source>
</evidence>
<dbReference type="AlphaFoldDB" id="A0A094WDW9"/>
<dbReference type="GO" id="GO:0008811">
    <property type="term" value="F:chloramphenicol O-acetyltransferase activity"/>
    <property type="evidence" value="ECO:0007669"/>
    <property type="project" value="UniProtKB-EC"/>
</dbReference>
<evidence type="ECO:0000313" key="13">
    <source>
        <dbReference type="EMBL" id="THG89091.1"/>
    </source>
</evidence>
<reference evidence="12 14" key="1">
    <citation type="journal article" date="2014" name="Genome Announc.">
        <title>Draft Genome Sequence of Bacillus alcalophilus AV1934, a Classic Alkaliphile Isolated from Human Feces in 1934.</title>
        <authorList>
            <person name="Attie O."/>
            <person name="Jayaprakash A."/>
            <person name="Shah H."/>
            <person name="Paulsen I.T."/>
            <person name="Morino M."/>
            <person name="Takahashi Y."/>
            <person name="Narumi I."/>
            <person name="Sachidanandam R."/>
            <person name="Satoh K."/>
            <person name="Ito M."/>
            <person name="Krulwich T.A."/>
        </authorList>
    </citation>
    <scope>NUCLEOTIDE SEQUENCE [LARGE SCALE GENOMIC DNA]</scope>
    <source>
        <strain evidence="12 14">AV1934</strain>
    </source>
</reference>
<dbReference type="EMBL" id="JALP01000265">
    <property type="protein sequence ID" value="THG89091.1"/>
    <property type="molecule type" value="Genomic_DNA"/>
</dbReference>
<evidence type="ECO:0000256" key="9">
    <source>
        <dbReference type="PIRSR" id="PIRSR000440-1"/>
    </source>
</evidence>
<feature type="active site" description="Proton acceptor" evidence="9">
    <location>
        <position position="189"/>
    </location>
</feature>
<accession>A0A094WDW9</accession>
<dbReference type="eggNOG" id="COG4845">
    <property type="taxonomic scope" value="Bacteria"/>
</dbReference>
<dbReference type="Gene3D" id="3.30.559.10">
    <property type="entry name" value="Chloramphenicol acetyltransferase-like domain"/>
    <property type="match status" value="1"/>
</dbReference>
<evidence type="ECO:0000313" key="15">
    <source>
        <dbReference type="Proteomes" id="UP000297014"/>
    </source>
</evidence>
<dbReference type="InterPro" id="IPR001707">
    <property type="entry name" value="Cmp_AcTrfase"/>
</dbReference>
<keyword evidence="6 10" id="KW-0808">Transferase</keyword>
<comment type="similarity">
    <text evidence="2 11">Belongs to the chloramphenicol acetyltransferase family.</text>
</comment>
<dbReference type="SMART" id="SM01059">
    <property type="entry name" value="CAT"/>
    <property type="match status" value="1"/>
</dbReference>
<dbReference type="PANTHER" id="PTHR38474:SF2">
    <property type="entry name" value="CHLORAMPHENICOL ACETYLTRANSFERASE"/>
    <property type="match status" value="1"/>
</dbReference>
<evidence type="ECO:0000256" key="11">
    <source>
        <dbReference type="RuleBase" id="RU004156"/>
    </source>
</evidence>
<evidence type="ECO:0000313" key="14">
    <source>
        <dbReference type="Proteomes" id="UP000002754"/>
    </source>
</evidence>
<dbReference type="EMBL" id="ALPT02000091">
    <property type="protein sequence ID" value="KGA95949.1"/>
    <property type="molecule type" value="Genomic_DNA"/>
</dbReference>
<evidence type="ECO:0000256" key="8">
    <source>
        <dbReference type="ARBA" id="ARBA00023315"/>
    </source>
</evidence>
<evidence type="ECO:0000313" key="12">
    <source>
        <dbReference type="EMBL" id="KGA95949.1"/>
    </source>
</evidence>
<evidence type="ECO:0000256" key="5">
    <source>
        <dbReference type="ARBA" id="ARBA00020291"/>
    </source>
</evidence>
<dbReference type="STRING" id="1218173.BALCAV_0219240"/>
<evidence type="ECO:0000256" key="10">
    <source>
        <dbReference type="RuleBase" id="RU000503"/>
    </source>
</evidence>
<dbReference type="OrthoDB" id="9801766at2"/>
<dbReference type="GO" id="GO:0046677">
    <property type="term" value="P:response to antibiotic"/>
    <property type="evidence" value="ECO:0007669"/>
    <property type="project" value="UniProtKB-KW"/>
</dbReference>
<dbReference type="RefSeq" id="WP_003323582.1">
    <property type="nucleotide sequence ID" value="NZ_ALPT02000091.1"/>
</dbReference>
<protein>
    <recommendedName>
        <fullName evidence="5 10">Chloramphenicol acetyltransferase</fullName>
        <ecNumber evidence="4 10">2.3.1.28</ecNumber>
    </recommendedName>
</protein>
<dbReference type="InterPro" id="IPR023213">
    <property type="entry name" value="CAT-like_dom_sf"/>
</dbReference>
<dbReference type="NCBIfam" id="NF000491">
    <property type="entry name" value="chloram_CatA"/>
    <property type="match status" value="1"/>
</dbReference>
<dbReference type="SUPFAM" id="SSF52777">
    <property type="entry name" value="CoA-dependent acyltransferases"/>
    <property type="match status" value="1"/>
</dbReference>
<sequence length="215" mass="25234">MKFTIIDRKNWHRKEYFEHYLHQQTTFSITTEMDISVLMKTLKKKNYKLYPAFIFMVTRIVNSYREFRTNFNSEGELGFWTELFPTYTVFDKETSTFSSIWSPNLRSFADFYVQYEKDIKCYNGKGVLFPKTPVPENGIPISMIPWTTFTGFNLNINNGGDFLLPIITGGKYYQTETGLFLPVSLQVHHAVCDGYHASLFMNELQELADHCAEWI</sequence>